<accession>A0AAW0CDH6</accession>
<proteinExistence type="inferred from homology"/>
<dbReference type="Pfam" id="PF06355">
    <property type="entry name" value="Aegerolysin"/>
    <property type="match status" value="1"/>
</dbReference>
<sequence length="216" mass="23676">MAYAQYIIIVLHNVGNTPMKVKNVSLSWGKFHADGNKDKEIGKDQIEGKVIGPDEKFQINSCGRSDASSGTEGSFDLVDVNDGDKTIRHFYWDCPWGSKVNTWNVNGSNSKWMVEHQGANLYGGGIGTVTVEALKKGNWYAALLRRGYSLIIYCTERRSDSLVYHLSNMIESICTCSNRVTLSNAASATISEDVVIQKCCGFTKSPRSTSLTSATG</sequence>
<comment type="caution">
    <text evidence="2">The sequence shown here is derived from an EMBL/GenBank/DDBJ whole genome shotgun (WGS) entry which is preliminary data.</text>
</comment>
<evidence type="ECO:0000313" key="2">
    <source>
        <dbReference type="EMBL" id="KAK7036491.1"/>
    </source>
</evidence>
<dbReference type="InterPro" id="IPR009413">
    <property type="entry name" value="Aegerolysin-typ"/>
</dbReference>
<comment type="similarity">
    <text evidence="1">Belongs to the aegerolysin family.</text>
</comment>
<protein>
    <submittedName>
        <fullName evidence="2">Aegerolysin Aa-Pri1</fullName>
    </submittedName>
</protein>
<evidence type="ECO:0000313" key="3">
    <source>
        <dbReference type="Proteomes" id="UP001383192"/>
    </source>
</evidence>
<evidence type="ECO:0000256" key="1">
    <source>
        <dbReference type="ARBA" id="ARBA00010795"/>
    </source>
</evidence>
<dbReference type="EMBL" id="JAYKXP010000051">
    <property type="protein sequence ID" value="KAK7036491.1"/>
    <property type="molecule type" value="Genomic_DNA"/>
</dbReference>
<name>A0AAW0CDH6_9AGAR</name>
<reference evidence="2 3" key="1">
    <citation type="submission" date="2024-01" db="EMBL/GenBank/DDBJ databases">
        <title>A draft genome for a cacao thread blight-causing isolate of Paramarasmius palmivorus.</title>
        <authorList>
            <person name="Baruah I.K."/>
            <person name="Bukari Y."/>
            <person name="Amoako-Attah I."/>
            <person name="Meinhardt L.W."/>
            <person name="Bailey B.A."/>
            <person name="Cohen S.P."/>
        </authorList>
    </citation>
    <scope>NUCLEOTIDE SEQUENCE [LARGE SCALE GENOMIC DNA]</scope>
    <source>
        <strain evidence="2 3">GH-12</strain>
    </source>
</reference>
<keyword evidence="3" id="KW-1185">Reference proteome</keyword>
<organism evidence="2 3">
    <name type="scientific">Paramarasmius palmivorus</name>
    <dbReference type="NCBI Taxonomy" id="297713"/>
    <lineage>
        <taxon>Eukaryota</taxon>
        <taxon>Fungi</taxon>
        <taxon>Dikarya</taxon>
        <taxon>Basidiomycota</taxon>
        <taxon>Agaricomycotina</taxon>
        <taxon>Agaricomycetes</taxon>
        <taxon>Agaricomycetidae</taxon>
        <taxon>Agaricales</taxon>
        <taxon>Marasmiineae</taxon>
        <taxon>Marasmiaceae</taxon>
        <taxon>Paramarasmius</taxon>
    </lineage>
</organism>
<dbReference type="GO" id="GO:0019836">
    <property type="term" value="P:symbiont-mediated hemolysis of host erythrocyte"/>
    <property type="evidence" value="ECO:0007669"/>
    <property type="project" value="InterPro"/>
</dbReference>
<dbReference type="Proteomes" id="UP001383192">
    <property type="component" value="Unassembled WGS sequence"/>
</dbReference>
<gene>
    <name evidence="2" type="primary">AAPRI1_5</name>
    <name evidence="2" type="ORF">VNI00_011688</name>
</gene>
<dbReference type="Gene3D" id="2.60.270.50">
    <property type="match status" value="1"/>
</dbReference>
<dbReference type="AlphaFoldDB" id="A0AAW0CDH6"/>